<organism evidence="2 3">
    <name type="scientific">Romanomermis culicivorax</name>
    <name type="common">Nematode worm</name>
    <dbReference type="NCBI Taxonomy" id="13658"/>
    <lineage>
        <taxon>Eukaryota</taxon>
        <taxon>Metazoa</taxon>
        <taxon>Ecdysozoa</taxon>
        <taxon>Nematoda</taxon>
        <taxon>Enoplea</taxon>
        <taxon>Dorylaimia</taxon>
        <taxon>Mermithida</taxon>
        <taxon>Mermithoidea</taxon>
        <taxon>Mermithidae</taxon>
        <taxon>Romanomermis</taxon>
    </lineage>
</organism>
<evidence type="ECO:0000256" key="1">
    <source>
        <dbReference type="SAM" id="MobiDB-lite"/>
    </source>
</evidence>
<proteinExistence type="predicted"/>
<dbReference type="Proteomes" id="UP000887565">
    <property type="component" value="Unplaced"/>
</dbReference>
<sequence>MIGQQRFEEVDIFSYLGGVLPNDEDIMSHSLKYYFGKSKDGSTPTMTESDHDSGAQSSAEVIDLGDQEVLLSGADQPKLEAVASEPITKKVDIYFLTCDR</sequence>
<keyword evidence="2" id="KW-1185">Reference proteome</keyword>
<feature type="region of interest" description="Disordered" evidence="1">
    <location>
        <begin position="39"/>
        <end position="58"/>
    </location>
</feature>
<protein>
    <submittedName>
        <fullName evidence="3">Uncharacterized protein</fullName>
    </submittedName>
</protein>
<evidence type="ECO:0000313" key="2">
    <source>
        <dbReference type="Proteomes" id="UP000887565"/>
    </source>
</evidence>
<name>A0A915L3L4_ROMCU</name>
<dbReference type="AlphaFoldDB" id="A0A915L3L4"/>
<dbReference type="WBParaSite" id="nRc.2.0.1.t45690-RA">
    <property type="protein sequence ID" value="nRc.2.0.1.t45690-RA"/>
    <property type="gene ID" value="nRc.2.0.1.g45690"/>
</dbReference>
<reference evidence="3" key="1">
    <citation type="submission" date="2022-11" db="UniProtKB">
        <authorList>
            <consortium name="WormBaseParasite"/>
        </authorList>
    </citation>
    <scope>IDENTIFICATION</scope>
</reference>
<accession>A0A915L3L4</accession>
<evidence type="ECO:0000313" key="3">
    <source>
        <dbReference type="WBParaSite" id="nRc.2.0.1.t45690-RA"/>
    </source>
</evidence>